<gene>
    <name evidence="10" type="ORF">EDD30_1292</name>
</gene>
<comment type="caution">
    <text evidence="10">The sequence shown here is derived from an EMBL/GenBank/DDBJ whole genome shotgun (WGS) entry which is preliminary data.</text>
</comment>
<feature type="transmembrane region" description="Helical" evidence="7">
    <location>
        <begin position="169"/>
        <end position="189"/>
    </location>
</feature>
<dbReference type="Proteomes" id="UP000271683">
    <property type="component" value="Unassembled WGS sequence"/>
</dbReference>
<dbReference type="InterPro" id="IPR003439">
    <property type="entry name" value="ABC_transporter-like_ATP-bd"/>
</dbReference>
<feature type="transmembrane region" description="Helical" evidence="7">
    <location>
        <begin position="61"/>
        <end position="82"/>
    </location>
</feature>
<dbReference type="InterPro" id="IPR011527">
    <property type="entry name" value="ABC1_TM_dom"/>
</dbReference>
<protein>
    <submittedName>
        <fullName evidence="10">ATP-binding cassette subfamily C protein</fullName>
    </submittedName>
</protein>
<dbReference type="GO" id="GO:0005524">
    <property type="term" value="F:ATP binding"/>
    <property type="evidence" value="ECO:0007669"/>
    <property type="project" value="UniProtKB-KW"/>
</dbReference>
<dbReference type="GO" id="GO:0140359">
    <property type="term" value="F:ABC-type transporter activity"/>
    <property type="evidence" value="ECO:0007669"/>
    <property type="project" value="InterPro"/>
</dbReference>
<evidence type="ECO:0000313" key="10">
    <source>
        <dbReference type="EMBL" id="ROP28528.1"/>
    </source>
</evidence>
<dbReference type="Gene3D" id="3.40.50.300">
    <property type="entry name" value="P-loop containing nucleotide triphosphate hydrolases"/>
    <property type="match status" value="1"/>
</dbReference>
<feature type="domain" description="ABC transmembrane type-1" evidence="9">
    <location>
        <begin position="31"/>
        <end position="295"/>
    </location>
</feature>
<name>A0A3N1GEE0_9ACTN</name>
<evidence type="ECO:0000256" key="7">
    <source>
        <dbReference type="SAM" id="Phobius"/>
    </source>
</evidence>
<dbReference type="SUPFAM" id="SSF52540">
    <property type="entry name" value="P-loop containing nucleoside triphosphate hydrolases"/>
    <property type="match status" value="1"/>
</dbReference>
<reference evidence="10 11" key="1">
    <citation type="submission" date="2018-11" db="EMBL/GenBank/DDBJ databases">
        <title>Sequencing the genomes of 1000 actinobacteria strains.</title>
        <authorList>
            <person name="Klenk H.-P."/>
        </authorList>
    </citation>
    <scope>NUCLEOTIDE SEQUENCE [LARGE SCALE GENOMIC DNA]</scope>
    <source>
        <strain evidence="10 11">DSM 43634</strain>
    </source>
</reference>
<dbReference type="GO" id="GO:0005886">
    <property type="term" value="C:plasma membrane"/>
    <property type="evidence" value="ECO:0007669"/>
    <property type="project" value="UniProtKB-SubCell"/>
</dbReference>
<keyword evidence="3" id="KW-0547">Nucleotide-binding</keyword>
<dbReference type="PANTHER" id="PTHR24221:SF654">
    <property type="entry name" value="ATP-BINDING CASSETTE SUB-FAMILY B MEMBER 6"/>
    <property type="match status" value="1"/>
</dbReference>
<evidence type="ECO:0000256" key="6">
    <source>
        <dbReference type="ARBA" id="ARBA00023136"/>
    </source>
</evidence>
<dbReference type="Gene3D" id="1.20.1560.10">
    <property type="entry name" value="ABC transporter type 1, transmembrane domain"/>
    <property type="match status" value="1"/>
</dbReference>
<feature type="transmembrane region" description="Helical" evidence="7">
    <location>
        <begin position="251"/>
        <end position="272"/>
    </location>
</feature>
<dbReference type="SUPFAM" id="SSF90123">
    <property type="entry name" value="ABC transporter transmembrane region"/>
    <property type="match status" value="1"/>
</dbReference>
<dbReference type="AlphaFoldDB" id="A0A3N1GEE0"/>
<proteinExistence type="predicted"/>
<keyword evidence="4 10" id="KW-0067">ATP-binding</keyword>
<evidence type="ECO:0000259" key="8">
    <source>
        <dbReference type="PROSITE" id="PS50893"/>
    </source>
</evidence>
<dbReference type="PROSITE" id="PS00211">
    <property type="entry name" value="ABC_TRANSPORTER_1"/>
    <property type="match status" value="1"/>
</dbReference>
<evidence type="ECO:0000256" key="2">
    <source>
        <dbReference type="ARBA" id="ARBA00022692"/>
    </source>
</evidence>
<evidence type="ECO:0000256" key="5">
    <source>
        <dbReference type="ARBA" id="ARBA00022989"/>
    </source>
</evidence>
<keyword evidence="6 7" id="KW-0472">Membrane</keyword>
<evidence type="ECO:0000259" key="9">
    <source>
        <dbReference type="PROSITE" id="PS50929"/>
    </source>
</evidence>
<dbReference type="RefSeq" id="WP_244945145.1">
    <property type="nucleotide sequence ID" value="NZ_RJKL01000001.1"/>
</dbReference>
<dbReference type="EMBL" id="RJKL01000001">
    <property type="protein sequence ID" value="ROP28528.1"/>
    <property type="molecule type" value="Genomic_DNA"/>
</dbReference>
<dbReference type="InterPro" id="IPR027417">
    <property type="entry name" value="P-loop_NTPase"/>
</dbReference>
<dbReference type="CDD" id="cd03228">
    <property type="entry name" value="ABCC_MRP_Like"/>
    <property type="match status" value="1"/>
</dbReference>
<dbReference type="PROSITE" id="PS50893">
    <property type="entry name" value="ABC_TRANSPORTER_2"/>
    <property type="match status" value="1"/>
</dbReference>
<dbReference type="InterPro" id="IPR017871">
    <property type="entry name" value="ABC_transporter-like_CS"/>
</dbReference>
<keyword evidence="5 7" id="KW-1133">Transmembrane helix</keyword>
<dbReference type="InterPro" id="IPR039421">
    <property type="entry name" value="Type_1_exporter"/>
</dbReference>
<dbReference type="Pfam" id="PF00005">
    <property type="entry name" value="ABC_tran"/>
    <property type="match status" value="1"/>
</dbReference>
<evidence type="ECO:0000256" key="4">
    <source>
        <dbReference type="ARBA" id="ARBA00022840"/>
    </source>
</evidence>
<dbReference type="InterPro" id="IPR003593">
    <property type="entry name" value="AAA+_ATPase"/>
</dbReference>
<accession>A0A3N1GEE0</accession>
<keyword evidence="2 7" id="KW-0812">Transmembrane</keyword>
<dbReference type="GO" id="GO:0034040">
    <property type="term" value="F:ATPase-coupled lipid transmembrane transporter activity"/>
    <property type="evidence" value="ECO:0007669"/>
    <property type="project" value="TreeGrafter"/>
</dbReference>
<dbReference type="GO" id="GO:0016887">
    <property type="term" value="F:ATP hydrolysis activity"/>
    <property type="evidence" value="ECO:0007669"/>
    <property type="project" value="InterPro"/>
</dbReference>
<feature type="transmembrane region" description="Helical" evidence="7">
    <location>
        <begin position="145"/>
        <end position="163"/>
    </location>
</feature>
<evidence type="ECO:0000256" key="1">
    <source>
        <dbReference type="ARBA" id="ARBA00004651"/>
    </source>
</evidence>
<feature type="transmembrane region" description="Helical" evidence="7">
    <location>
        <begin position="27"/>
        <end position="49"/>
    </location>
</feature>
<dbReference type="InterPro" id="IPR036640">
    <property type="entry name" value="ABC1_TM_sf"/>
</dbReference>
<dbReference type="PANTHER" id="PTHR24221">
    <property type="entry name" value="ATP-BINDING CASSETTE SUB-FAMILY B"/>
    <property type="match status" value="1"/>
</dbReference>
<dbReference type="PROSITE" id="PS50929">
    <property type="entry name" value="ABC_TM1F"/>
    <property type="match status" value="1"/>
</dbReference>
<sequence>MTRPEGRLGRAAAWRLLRDPLRGRRRALVRIAAWSVVESAPALVGGLVVANAVDRGFARQAPLAGLGWLAMLALAWSVRVVAVRRLYPWLAAVVEPVRDSLVRAVVTATLVRAAAGERPDPAGAARLGSQVETVRRLVSGLLRTMRGAAVGMIAAAVGLTALAPAVAAVVLPPLALALVFYGLLLSSLARREYATLLAEEAVAASAGTALSGLRDVVACAARDRVAAEVGAEVDRFAATTRALARATAARTLVITVGGQGVLLALVVLAPWLTEHRLTAGQLVGGLTYVTASLLPAIRTLVTVVGDWLVELGIALYRLAEASRTPPAPPPSRAAPPAGHDLRIRGLTFAYGPHAAPVVDHLDLDLPEGRHLAIVGPSGMGKTTLARLLCGLDRPQSGAVLLGGVPVTAIAPDALRRRIVLSPQAAYVFAGTLRENLAYLRPGATDAQLDAAVRALGLGALVARLGGYDAVPYGLSSGERQLVALARAYFSEASVLVLDEATCHLDPATEARVETAFAERGRTLIVIAHRISSARRADLVLLMDGPRTVCGSHDDLLAGSSTYADLVGQWAVPTSDRSP</sequence>
<organism evidence="10 11">
    <name type="scientific">Couchioplanes caeruleus</name>
    <dbReference type="NCBI Taxonomy" id="56438"/>
    <lineage>
        <taxon>Bacteria</taxon>
        <taxon>Bacillati</taxon>
        <taxon>Actinomycetota</taxon>
        <taxon>Actinomycetes</taxon>
        <taxon>Micromonosporales</taxon>
        <taxon>Micromonosporaceae</taxon>
        <taxon>Couchioplanes</taxon>
    </lineage>
</organism>
<evidence type="ECO:0000313" key="11">
    <source>
        <dbReference type="Proteomes" id="UP000271683"/>
    </source>
</evidence>
<feature type="domain" description="ABC transporter" evidence="8">
    <location>
        <begin position="341"/>
        <end position="569"/>
    </location>
</feature>
<dbReference type="SMART" id="SM00382">
    <property type="entry name" value="AAA"/>
    <property type="match status" value="1"/>
</dbReference>
<comment type="subcellular location">
    <subcellularLocation>
        <location evidence="1">Cell membrane</location>
        <topology evidence="1">Multi-pass membrane protein</topology>
    </subcellularLocation>
</comment>
<evidence type="ECO:0000256" key="3">
    <source>
        <dbReference type="ARBA" id="ARBA00022741"/>
    </source>
</evidence>